<reference evidence="1 2" key="1">
    <citation type="submission" date="2018-07" db="EMBL/GenBank/DDBJ databases">
        <title>Genomic Encyclopedia of Type Strains, Phase IV (KMG-IV): sequencing the most valuable type-strain genomes for metagenomic binning, comparative biology and taxonomic classification.</title>
        <authorList>
            <person name="Goeker M."/>
        </authorList>
    </citation>
    <scope>NUCLEOTIDE SEQUENCE [LARGE SCALE GENOMIC DNA]</scope>
    <source>
        <strain evidence="1 2">DSM 16500</strain>
    </source>
</reference>
<comment type="caution">
    <text evidence="1">The sequence shown here is derived from an EMBL/GenBank/DDBJ whole genome shotgun (WGS) entry which is preliminary data.</text>
</comment>
<sequence length="624" mass="70893">MKEIAIAGAGPMGLLLAIRLKQLGYENITLVDARAGTYTRPGILNASIFEELTQLIGLPVDFSDSYHLKDVERSLYKIAESLNIKIMKANFTGFEGKALRVEDEHHDIHILPCDLAIDATGSRRALVNEINRLFPDAFSVQPIADPSHKKHLMAYVKVEEKTDSDPPSTPAPYGFDFMVQKLEELRAMGWKGFVEPGFYALPLAKNKTCFYVEIPENLDASQHEKWLKTVVAFHTGKDNFDYTLLPASRKYGSKPRFLTFIVDPHQVNEAFFQHAQFPCVIPVGDAQIEPDYRIGIGIKSGAYRIKCLLDAMVLEKDQEFHIDFEKYQKELAAAMQMHAAALSKFYQEKQRSYEHYANLLSIYETVIASASMSKQKELQPSFAELIQAYAQSLYDAGNNALESILTSSGDIPLDKHGLIADEKKLEDAIARLIDAYKYAQGDLYTMASLKLNEIAHLYEKLADVFIQRGAYGSSLKCYEKANMIIEKILKDRAESVLIKYKHTQTLHKASRYEDMYDMACQTLSEIKNIGMDPEEKKKFTYKLELNKALALLHILHIRKDLEERDYYEDECNKAIKHVKSSPYLKDKHLLQLTKLLGEIPIESMCNILKDGDKSDLAADKSKRR</sequence>
<organism evidence="1 2">
    <name type="scientific">Aquicella lusitana</name>
    <dbReference type="NCBI Taxonomy" id="254246"/>
    <lineage>
        <taxon>Bacteria</taxon>
        <taxon>Pseudomonadati</taxon>
        <taxon>Pseudomonadota</taxon>
        <taxon>Gammaproteobacteria</taxon>
        <taxon>Legionellales</taxon>
        <taxon>Coxiellaceae</taxon>
        <taxon>Aquicella</taxon>
    </lineage>
</organism>
<proteinExistence type="predicted"/>
<keyword evidence="2" id="KW-1185">Reference proteome</keyword>
<evidence type="ECO:0000313" key="1">
    <source>
        <dbReference type="EMBL" id="RDI46952.1"/>
    </source>
</evidence>
<dbReference type="RefSeq" id="WP_114833718.1">
    <property type="nucleotide sequence ID" value="NZ_LR699114.1"/>
</dbReference>
<dbReference type="OrthoDB" id="5636482at2"/>
<dbReference type="Gene3D" id="3.50.50.60">
    <property type="entry name" value="FAD/NAD(P)-binding domain"/>
    <property type="match status" value="1"/>
</dbReference>
<evidence type="ECO:0000313" key="2">
    <source>
        <dbReference type="Proteomes" id="UP000254720"/>
    </source>
</evidence>
<dbReference type="EMBL" id="QQAX01000004">
    <property type="protein sequence ID" value="RDI46952.1"/>
    <property type="molecule type" value="Genomic_DNA"/>
</dbReference>
<dbReference type="InterPro" id="IPR036188">
    <property type="entry name" value="FAD/NAD-bd_sf"/>
</dbReference>
<dbReference type="AlphaFoldDB" id="A0A370GTD3"/>
<name>A0A370GTD3_9COXI</name>
<accession>A0A370GTD3</accession>
<protein>
    <submittedName>
        <fullName evidence="1">2-polyprenyl-6-methoxyphenol hydroxylase-like FAD-dependent oxidoreductase</fullName>
    </submittedName>
</protein>
<dbReference type="SUPFAM" id="SSF51905">
    <property type="entry name" value="FAD/NAD(P)-binding domain"/>
    <property type="match status" value="1"/>
</dbReference>
<dbReference type="Proteomes" id="UP000254720">
    <property type="component" value="Unassembled WGS sequence"/>
</dbReference>
<gene>
    <name evidence="1" type="ORF">C8D86_10475</name>
</gene>